<gene>
    <name evidence="1" type="ORF">DVR12_19575</name>
</gene>
<comment type="caution">
    <text evidence="1">The sequence shown here is derived from an EMBL/GenBank/DDBJ whole genome shotgun (WGS) entry which is preliminary data.</text>
</comment>
<proteinExistence type="predicted"/>
<evidence type="ECO:0000313" key="1">
    <source>
        <dbReference type="EMBL" id="RFS19932.1"/>
    </source>
</evidence>
<dbReference type="EMBL" id="QPMM01000011">
    <property type="protein sequence ID" value="RFS19932.1"/>
    <property type="molecule type" value="Genomic_DNA"/>
</dbReference>
<evidence type="ECO:0000313" key="2">
    <source>
        <dbReference type="Proteomes" id="UP000260644"/>
    </source>
</evidence>
<evidence type="ECO:0008006" key="3">
    <source>
        <dbReference type="Google" id="ProtNLM"/>
    </source>
</evidence>
<reference evidence="1 2" key="1">
    <citation type="submission" date="2018-07" db="EMBL/GenBank/DDBJ databases">
        <title>Chitinophaga K2CV101002-2 sp. nov., isolated from a monsoon evergreen broad-leaved forest soil.</title>
        <authorList>
            <person name="Lv Y."/>
        </authorList>
    </citation>
    <scope>NUCLEOTIDE SEQUENCE [LARGE SCALE GENOMIC DNA]</scope>
    <source>
        <strain evidence="1 2">GDMCC 1.1288</strain>
    </source>
</reference>
<dbReference type="OrthoDB" id="174931at2"/>
<sequence>MIIFFSGHGVWKSVNSELWLLSGATRNAGEAININASAWAAENGNIPHVVFIGDACRTNSCDPLLNRVHGSDIFPNVTSYAIVPEVDRFHATKVMSPAYESMEKGESGTAFGVFTRCILNGLHGNVIEILQPYKADGGSTRILLPRALKTYLEKVVPQEVSKLDARHTQQPVSYIQSDYPKFLARFGKGNDTNLFPPLTFPEAEFYNAEESTNHSGMDGVFIGGNLTQNIDPRLYETPESYLGKINIPFLHFLIERRGGVIIDGAHDVTIEPSWPSAYLFRNGEITFAEIPPYYRNSFLLLRLGNGNSVPITILKDFIVIVLLKDEQVTNIRYEPTRNNQSYLDSFERRSLIQEKRALIATAMEYGDFKITGSMQEVINQAGYLRYDNAFDPTLGLYASYAYAQMGRQKGIGKIYEDMSMEPEPVLFDVELLNFLSTIRFQRRYFNKRKIGIAPLLTQGWSYFPIDFSCFPQRFEILIKDLVPGLWTTFNAKGTRFISKTLR</sequence>
<protein>
    <recommendedName>
        <fullName evidence="3">Caspase family protein</fullName>
    </recommendedName>
</protein>
<keyword evidence="2" id="KW-1185">Reference proteome</keyword>
<organism evidence="1 2">
    <name type="scientific">Chitinophaga silvatica</name>
    <dbReference type="NCBI Taxonomy" id="2282649"/>
    <lineage>
        <taxon>Bacteria</taxon>
        <taxon>Pseudomonadati</taxon>
        <taxon>Bacteroidota</taxon>
        <taxon>Chitinophagia</taxon>
        <taxon>Chitinophagales</taxon>
        <taxon>Chitinophagaceae</taxon>
        <taxon>Chitinophaga</taxon>
    </lineage>
</organism>
<name>A0A3E1Y5E6_9BACT</name>
<dbReference type="AlphaFoldDB" id="A0A3E1Y5E6"/>
<dbReference type="Proteomes" id="UP000260644">
    <property type="component" value="Unassembled WGS sequence"/>
</dbReference>
<accession>A0A3E1Y5E6</accession>
<dbReference type="RefSeq" id="WP_116977493.1">
    <property type="nucleotide sequence ID" value="NZ_QPMM01000011.1"/>
</dbReference>